<dbReference type="EMBL" id="KV423920">
    <property type="protein sequence ID" value="KZT61820.1"/>
    <property type="molecule type" value="Genomic_DNA"/>
</dbReference>
<dbReference type="Pfam" id="PF08646">
    <property type="entry name" value="Rep_fac-A_C"/>
    <property type="match status" value="1"/>
</dbReference>
<proteinExistence type="predicted"/>
<dbReference type="InterPro" id="IPR013955">
    <property type="entry name" value="Rep_factor-A_C"/>
</dbReference>
<sequence length="402" mass="44735">MADEVALSVGFCQRAFRQDIENGDDTVQVITVDVKNDDRAHGGDVYELVLNDSEYAVRVKLEPAVSEELLENGVEVFDILKVRETRVEQVGNRRTVTVLRAVFVQRLLFRIGNPVLLGARSVRREPVQLFPVRGSRQDIGPSSVPPIDYVPVDDQQHVSISDIGPNTKSVSMSLRLIDRKIHVGGVSTTVWVDDTVLSIRFPLEGTVGSFSDAIQTVPLRNLPVGCMFRIHTVYGTNSPPYYGLPAGTQIRFKWNSTFTLLPDNPNVPRLSPVYDPYAGGSIRTVHDVLRIGVGYEPRMSGGKVSHTVGSESSWGRFVSEVWCNVCPWGHVFTVDVTDASGTMHVTVFNHAGKDLFAAEATDIKELRVTDVIGYNAKIDELERRRYRFKCKIYPSGMVVWSV</sequence>
<keyword evidence="3" id="KW-1185">Reference proteome</keyword>
<feature type="domain" description="Replication factor A C-terminal" evidence="1">
    <location>
        <begin position="325"/>
        <end position="392"/>
    </location>
</feature>
<accession>A0A165JGU5</accession>
<gene>
    <name evidence="2" type="ORF">CALCODRAFT_505921</name>
</gene>
<evidence type="ECO:0000313" key="2">
    <source>
        <dbReference type="EMBL" id="KZT61820.1"/>
    </source>
</evidence>
<dbReference type="Gene3D" id="2.40.50.140">
    <property type="entry name" value="Nucleic acid-binding proteins"/>
    <property type="match status" value="2"/>
</dbReference>
<organism evidence="2 3">
    <name type="scientific">Calocera cornea HHB12733</name>
    <dbReference type="NCBI Taxonomy" id="1353952"/>
    <lineage>
        <taxon>Eukaryota</taxon>
        <taxon>Fungi</taxon>
        <taxon>Dikarya</taxon>
        <taxon>Basidiomycota</taxon>
        <taxon>Agaricomycotina</taxon>
        <taxon>Dacrymycetes</taxon>
        <taxon>Dacrymycetales</taxon>
        <taxon>Dacrymycetaceae</taxon>
        <taxon>Calocera</taxon>
    </lineage>
</organism>
<dbReference type="InParanoid" id="A0A165JGU5"/>
<evidence type="ECO:0000259" key="1">
    <source>
        <dbReference type="Pfam" id="PF08646"/>
    </source>
</evidence>
<evidence type="ECO:0000313" key="3">
    <source>
        <dbReference type="Proteomes" id="UP000076842"/>
    </source>
</evidence>
<name>A0A165JGU5_9BASI</name>
<dbReference type="InterPro" id="IPR012340">
    <property type="entry name" value="NA-bd_OB-fold"/>
</dbReference>
<dbReference type="AlphaFoldDB" id="A0A165JGU5"/>
<reference evidence="2 3" key="1">
    <citation type="journal article" date="2016" name="Mol. Biol. Evol.">
        <title>Comparative Genomics of Early-Diverging Mushroom-Forming Fungi Provides Insights into the Origins of Lignocellulose Decay Capabilities.</title>
        <authorList>
            <person name="Nagy L.G."/>
            <person name="Riley R."/>
            <person name="Tritt A."/>
            <person name="Adam C."/>
            <person name="Daum C."/>
            <person name="Floudas D."/>
            <person name="Sun H."/>
            <person name="Yadav J.S."/>
            <person name="Pangilinan J."/>
            <person name="Larsson K.H."/>
            <person name="Matsuura K."/>
            <person name="Barry K."/>
            <person name="Labutti K."/>
            <person name="Kuo R."/>
            <person name="Ohm R.A."/>
            <person name="Bhattacharya S.S."/>
            <person name="Shirouzu T."/>
            <person name="Yoshinaga Y."/>
            <person name="Martin F.M."/>
            <person name="Grigoriev I.V."/>
            <person name="Hibbett D.S."/>
        </authorList>
    </citation>
    <scope>NUCLEOTIDE SEQUENCE [LARGE SCALE GENOMIC DNA]</scope>
    <source>
        <strain evidence="2 3">HHB12733</strain>
    </source>
</reference>
<protein>
    <recommendedName>
        <fullName evidence="1">Replication factor A C-terminal domain-containing protein</fullName>
    </recommendedName>
</protein>
<dbReference type="Proteomes" id="UP000076842">
    <property type="component" value="Unassembled WGS sequence"/>
</dbReference>